<sequence>MVTQAQSYVLFLCVNFLHEELSPPSHDLPLSTVIATIKSSVVHRLSSKGCSKPLEVFVVVCNRKSGGIFLDFWLIYLPVDSSCIR</sequence>
<protein>
    <submittedName>
        <fullName evidence="1">Uncharacterized protein</fullName>
    </submittedName>
</protein>
<evidence type="ECO:0000313" key="1">
    <source>
        <dbReference type="EMBL" id="KAI3783340.1"/>
    </source>
</evidence>
<dbReference type="EMBL" id="CM042031">
    <property type="protein sequence ID" value="KAI3783340.1"/>
    <property type="molecule type" value="Genomic_DNA"/>
</dbReference>
<keyword evidence="2" id="KW-1185">Reference proteome</keyword>
<organism evidence="1 2">
    <name type="scientific">Smallanthus sonchifolius</name>
    <dbReference type="NCBI Taxonomy" id="185202"/>
    <lineage>
        <taxon>Eukaryota</taxon>
        <taxon>Viridiplantae</taxon>
        <taxon>Streptophyta</taxon>
        <taxon>Embryophyta</taxon>
        <taxon>Tracheophyta</taxon>
        <taxon>Spermatophyta</taxon>
        <taxon>Magnoliopsida</taxon>
        <taxon>eudicotyledons</taxon>
        <taxon>Gunneridae</taxon>
        <taxon>Pentapetalae</taxon>
        <taxon>asterids</taxon>
        <taxon>campanulids</taxon>
        <taxon>Asterales</taxon>
        <taxon>Asteraceae</taxon>
        <taxon>Asteroideae</taxon>
        <taxon>Heliantheae alliance</taxon>
        <taxon>Millerieae</taxon>
        <taxon>Smallanthus</taxon>
    </lineage>
</organism>
<comment type="caution">
    <text evidence="1">The sequence shown here is derived from an EMBL/GenBank/DDBJ whole genome shotgun (WGS) entry which is preliminary data.</text>
</comment>
<reference evidence="1 2" key="2">
    <citation type="journal article" date="2022" name="Mol. Ecol. Resour.">
        <title>The genomes of chicory, endive, great burdock and yacon provide insights into Asteraceae paleo-polyploidization history and plant inulin production.</title>
        <authorList>
            <person name="Fan W."/>
            <person name="Wang S."/>
            <person name="Wang H."/>
            <person name="Wang A."/>
            <person name="Jiang F."/>
            <person name="Liu H."/>
            <person name="Zhao H."/>
            <person name="Xu D."/>
            <person name="Zhang Y."/>
        </authorList>
    </citation>
    <scope>NUCLEOTIDE SEQUENCE [LARGE SCALE GENOMIC DNA]</scope>
    <source>
        <strain evidence="2">cv. Yunnan</strain>
        <tissue evidence="1">Leaves</tissue>
    </source>
</reference>
<gene>
    <name evidence="1" type="ORF">L1987_42419</name>
</gene>
<dbReference type="Proteomes" id="UP001056120">
    <property type="component" value="Linkage Group LG14"/>
</dbReference>
<name>A0ACB9GJS9_9ASTR</name>
<evidence type="ECO:0000313" key="2">
    <source>
        <dbReference type="Proteomes" id="UP001056120"/>
    </source>
</evidence>
<reference evidence="2" key="1">
    <citation type="journal article" date="2022" name="Mol. Ecol. Resour.">
        <title>The genomes of chicory, endive, great burdock and yacon provide insights into Asteraceae palaeo-polyploidization history and plant inulin production.</title>
        <authorList>
            <person name="Fan W."/>
            <person name="Wang S."/>
            <person name="Wang H."/>
            <person name="Wang A."/>
            <person name="Jiang F."/>
            <person name="Liu H."/>
            <person name="Zhao H."/>
            <person name="Xu D."/>
            <person name="Zhang Y."/>
        </authorList>
    </citation>
    <scope>NUCLEOTIDE SEQUENCE [LARGE SCALE GENOMIC DNA]</scope>
    <source>
        <strain evidence="2">cv. Yunnan</strain>
    </source>
</reference>
<proteinExistence type="predicted"/>
<accession>A0ACB9GJS9</accession>